<accession>A0A916ZV60</accession>
<sequence>MNAPARFADRTATRDLFLADDAATERFGEDLAMILKRGDLVALTGDLGAGKSTLARAAIRALAGDPALEVPSPTYTLVQTYATNPPLAHLDLYRLGDASEIEELGLEDAAETGIVLCEWPERAPEILARAALRIELAAEGAGRRALVSGQPEAVERLARSLDLRAFLDRLDPPAGTRRRLFGDASSRRYETAEQGGRPLIVMDAPKRPNGPPIRDGLPYSRLAHLAEDVVPFVAVDRLLRELGFAAPEIVGEDIEAGFLALEHLGSETLLSPEGAPLPERYEATARALALLHAAPIAAEIRLGGGRVHRIPPFDRTAMGIEVEQLLDWYLPDRFGRPASPAERHAFLALWDGLVTRLEAAERSIVLRDVHSPNVIWREGREGVARIGLIDFQDAMIGPSAYDLASLAQDARVDIAPELEAWLVAAYVDERRAGDPGFDAAGFAEAYAIMAAQRATKILGIFVRLEKRDGKPFYRRHIPRLQAYLQRTVEHPSLHGLRDLYRDWGVLAPSARKG</sequence>
<dbReference type="RefSeq" id="WP_188911382.1">
    <property type="nucleotide sequence ID" value="NZ_BMIQ01000006.1"/>
</dbReference>
<dbReference type="PANTHER" id="PTHR33540">
    <property type="entry name" value="TRNA THREONYLCARBAMOYLADENOSINE BIOSYNTHESIS PROTEIN TSAE"/>
    <property type="match status" value="1"/>
</dbReference>
<evidence type="ECO:0000256" key="8">
    <source>
        <dbReference type="ARBA" id="ARBA00022840"/>
    </source>
</evidence>
<comment type="caution">
    <text evidence="12">The sequence shown here is derived from an EMBL/GenBank/DDBJ whole genome shotgun (WGS) entry which is preliminary data.</text>
</comment>
<dbReference type="InterPro" id="IPR002575">
    <property type="entry name" value="Aminoglycoside_PTrfase"/>
</dbReference>
<dbReference type="GO" id="GO:0046872">
    <property type="term" value="F:metal ion binding"/>
    <property type="evidence" value="ECO:0007669"/>
    <property type="project" value="UniProtKB-KW"/>
</dbReference>
<feature type="domain" description="Aminoglycoside phosphotransferase" evidence="11">
    <location>
        <begin position="179"/>
        <end position="430"/>
    </location>
</feature>
<organism evidence="12 13">
    <name type="scientific">Aureimonas endophytica</name>
    <dbReference type="NCBI Taxonomy" id="2027858"/>
    <lineage>
        <taxon>Bacteria</taxon>
        <taxon>Pseudomonadati</taxon>
        <taxon>Pseudomonadota</taxon>
        <taxon>Alphaproteobacteria</taxon>
        <taxon>Hyphomicrobiales</taxon>
        <taxon>Aurantimonadaceae</taxon>
        <taxon>Aureimonas</taxon>
    </lineage>
</organism>
<evidence type="ECO:0000256" key="10">
    <source>
        <dbReference type="ARBA" id="ARBA00032441"/>
    </source>
</evidence>
<dbReference type="Gene3D" id="3.30.200.20">
    <property type="entry name" value="Phosphorylase Kinase, domain 1"/>
    <property type="match status" value="1"/>
</dbReference>
<evidence type="ECO:0000256" key="3">
    <source>
        <dbReference type="ARBA" id="ARBA00019010"/>
    </source>
</evidence>
<evidence type="ECO:0000256" key="5">
    <source>
        <dbReference type="ARBA" id="ARBA00022694"/>
    </source>
</evidence>
<dbReference type="Pfam" id="PF02367">
    <property type="entry name" value="TsaE"/>
    <property type="match status" value="1"/>
</dbReference>
<dbReference type="Pfam" id="PF01636">
    <property type="entry name" value="APH"/>
    <property type="match status" value="1"/>
</dbReference>
<name>A0A916ZV60_9HYPH</name>
<reference evidence="12" key="2">
    <citation type="submission" date="2020-09" db="EMBL/GenBank/DDBJ databases">
        <authorList>
            <person name="Sun Q."/>
            <person name="Zhou Y."/>
        </authorList>
    </citation>
    <scope>NUCLEOTIDE SEQUENCE</scope>
    <source>
        <strain evidence="12">CGMCC 1.15367</strain>
    </source>
</reference>
<dbReference type="InterPro" id="IPR012180">
    <property type="entry name" value="Bifunc_ATPase/PTrfase"/>
</dbReference>
<keyword evidence="8" id="KW-0067">ATP-binding</keyword>
<proteinExistence type="inferred from homology"/>
<evidence type="ECO:0000256" key="6">
    <source>
        <dbReference type="ARBA" id="ARBA00022723"/>
    </source>
</evidence>
<comment type="subcellular location">
    <subcellularLocation>
        <location evidence="1">Cytoplasm</location>
    </subcellularLocation>
</comment>
<evidence type="ECO:0000313" key="12">
    <source>
        <dbReference type="EMBL" id="GGE15599.1"/>
    </source>
</evidence>
<keyword evidence="7" id="KW-0547">Nucleotide-binding</keyword>
<evidence type="ECO:0000256" key="1">
    <source>
        <dbReference type="ARBA" id="ARBA00004496"/>
    </source>
</evidence>
<comment type="similarity">
    <text evidence="2">Belongs to the TsaE family.</text>
</comment>
<dbReference type="GO" id="GO:0002949">
    <property type="term" value="P:tRNA threonylcarbamoyladenosine modification"/>
    <property type="evidence" value="ECO:0007669"/>
    <property type="project" value="InterPro"/>
</dbReference>
<dbReference type="SUPFAM" id="SSF56112">
    <property type="entry name" value="Protein kinase-like (PK-like)"/>
    <property type="match status" value="1"/>
</dbReference>
<dbReference type="PANTHER" id="PTHR33540:SF2">
    <property type="entry name" value="TRNA THREONYLCARBAMOYLADENOSINE BIOSYNTHESIS PROTEIN TSAE"/>
    <property type="match status" value="1"/>
</dbReference>
<dbReference type="NCBIfam" id="TIGR00150">
    <property type="entry name" value="T6A_YjeE"/>
    <property type="match status" value="1"/>
</dbReference>
<dbReference type="PIRSF" id="PIRSF036599">
    <property type="entry name" value="AtpPhos"/>
    <property type="match status" value="1"/>
</dbReference>
<dbReference type="InterPro" id="IPR011009">
    <property type="entry name" value="Kinase-like_dom_sf"/>
</dbReference>
<dbReference type="GO" id="GO:0005737">
    <property type="term" value="C:cytoplasm"/>
    <property type="evidence" value="ECO:0007669"/>
    <property type="project" value="UniProtKB-SubCell"/>
</dbReference>
<evidence type="ECO:0000256" key="2">
    <source>
        <dbReference type="ARBA" id="ARBA00007599"/>
    </source>
</evidence>
<protein>
    <recommendedName>
        <fullName evidence="3">tRNA threonylcarbamoyladenosine biosynthesis protein TsaE</fullName>
    </recommendedName>
    <alternativeName>
        <fullName evidence="10">t(6)A37 threonylcarbamoyladenosine biosynthesis protein TsaE</fullName>
    </alternativeName>
</protein>
<evidence type="ECO:0000256" key="4">
    <source>
        <dbReference type="ARBA" id="ARBA00022490"/>
    </source>
</evidence>
<evidence type="ECO:0000313" key="13">
    <source>
        <dbReference type="Proteomes" id="UP000644699"/>
    </source>
</evidence>
<dbReference type="EMBL" id="BMIQ01000006">
    <property type="protein sequence ID" value="GGE15599.1"/>
    <property type="molecule type" value="Genomic_DNA"/>
</dbReference>
<gene>
    <name evidence="12" type="ORF">GCM10011390_38410</name>
</gene>
<keyword evidence="13" id="KW-1185">Reference proteome</keyword>
<evidence type="ECO:0000256" key="7">
    <source>
        <dbReference type="ARBA" id="ARBA00022741"/>
    </source>
</evidence>
<evidence type="ECO:0000256" key="9">
    <source>
        <dbReference type="ARBA" id="ARBA00022842"/>
    </source>
</evidence>
<dbReference type="SUPFAM" id="SSF52540">
    <property type="entry name" value="P-loop containing nucleoside triphosphate hydrolases"/>
    <property type="match status" value="1"/>
</dbReference>
<keyword evidence="5" id="KW-0819">tRNA processing</keyword>
<keyword evidence="9" id="KW-0460">Magnesium</keyword>
<evidence type="ECO:0000259" key="11">
    <source>
        <dbReference type="Pfam" id="PF01636"/>
    </source>
</evidence>
<dbReference type="InterPro" id="IPR003442">
    <property type="entry name" value="T6A_TsaE"/>
</dbReference>
<dbReference type="GO" id="GO:0005524">
    <property type="term" value="F:ATP binding"/>
    <property type="evidence" value="ECO:0007669"/>
    <property type="project" value="UniProtKB-KW"/>
</dbReference>
<keyword evidence="6" id="KW-0479">Metal-binding</keyword>
<keyword evidence="4" id="KW-0963">Cytoplasm</keyword>
<dbReference type="InterPro" id="IPR027417">
    <property type="entry name" value="P-loop_NTPase"/>
</dbReference>
<reference evidence="12" key="1">
    <citation type="journal article" date="2014" name="Int. J. Syst. Evol. Microbiol.">
        <title>Complete genome sequence of Corynebacterium casei LMG S-19264T (=DSM 44701T), isolated from a smear-ripened cheese.</title>
        <authorList>
            <consortium name="US DOE Joint Genome Institute (JGI-PGF)"/>
            <person name="Walter F."/>
            <person name="Albersmeier A."/>
            <person name="Kalinowski J."/>
            <person name="Ruckert C."/>
        </authorList>
    </citation>
    <scope>NUCLEOTIDE SEQUENCE</scope>
    <source>
        <strain evidence="12">CGMCC 1.15367</strain>
    </source>
</reference>
<dbReference type="Proteomes" id="UP000644699">
    <property type="component" value="Unassembled WGS sequence"/>
</dbReference>
<dbReference type="Gene3D" id="3.90.1200.10">
    <property type="match status" value="1"/>
</dbReference>
<dbReference type="Gene3D" id="3.40.50.300">
    <property type="entry name" value="P-loop containing nucleotide triphosphate hydrolases"/>
    <property type="match status" value="1"/>
</dbReference>
<dbReference type="AlphaFoldDB" id="A0A916ZV60"/>